<dbReference type="Proteomes" id="UP000268033">
    <property type="component" value="Unassembled WGS sequence"/>
</dbReference>
<dbReference type="GO" id="GO:0006935">
    <property type="term" value="P:chemotaxis"/>
    <property type="evidence" value="ECO:0007669"/>
    <property type="project" value="InterPro"/>
</dbReference>
<dbReference type="EMBL" id="RJUL01000009">
    <property type="protein sequence ID" value="ROQ22566.1"/>
    <property type="molecule type" value="Genomic_DNA"/>
</dbReference>
<dbReference type="PANTHER" id="PTHR30433">
    <property type="entry name" value="CHEMOTAXIS PROTEIN MOTA"/>
    <property type="match status" value="1"/>
</dbReference>
<keyword evidence="6" id="KW-0653">Protein transport</keyword>
<comment type="caution">
    <text evidence="9">The sequence shown here is derived from an EMBL/GenBank/DDBJ whole genome shotgun (WGS) entry which is preliminary data.</text>
</comment>
<accession>A0A3N1PDC7</accession>
<proteinExistence type="inferred from homology"/>
<dbReference type="NCBIfam" id="NF006583">
    <property type="entry name" value="PRK09109.1"/>
    <property type="match status" value="1"/>
</dbReference>
<keyword evidence="3 7" id="KW-0812">Transmembrane</keyword>
<reference evidence="9 10" key="1">
    <citation type="submission" date="2018-11" db="EMBL/GenBank/DDBJ databases">
        <title>Genomic Encyclopedia of Type Strains, Phase IV (KMG-IV): sequencing the most valuable type-strain genomes for metagenomic binning, comparative biology and taxonomic classification.</title>
        <authorList>
            <person name="Goeker M."/>
        </authorList>
    </citation>
    <scope>NUCLEOTIDE SEQUENCE [LARGE SCALE GENOMIC DNA]</scope>
    <source>
        <strain evidence="9 10">DSM 21945</strain>
    </source>
</reference>
<evidence type="ECO:0000313" key="9">
    <source>
        <dbReference type="EMBL" id="ROQ22566.1"/>
    </source>
</evidence>
<feature type="transmembrane region" description="Helical" evidence="7">
    <location>
        <begin position="151"/>
        <end position="172"/>
    </location>
</feature>
<keyword evidence="6" id="KW-0813">Transport</keyword>
<evidence type="ECO:0000256" key="3">
    <source>
        <dbReference type="ARBA" id="ARBA00022692"/>
    </source>
</evidence>
<dbReference type="PANTHER" id="PTHR30433:SF3">
    <property type="entry name" value="MOTILITY PROTEIN A"/>
    <property type="match status" value="1"/>
</dbReference>
<dbReference type="GO" id="GO:0015031">
    <property type="term" value="P:protein transport"/>
    <property type="evidence" value="ECO:0007669"/>
    <property type="project" value="UniProtKB-KW"/>
</dbReference>
<keyword evidence="5 7" id="KW-0472">Membrane</keyword>
<dbReference type="OrthoDB" id="9806929at2"/>
<protein>
    <submittedName>
        <fullName evidence="9">Chemotaxis protein MotA</fullName>
    </submittedName>
</protein>
<feature type="transmembrane region" description="Helical" evidence="7">
    <location>
        <begin position="5"/>
        <end position="22"/>
    </location>
</feature>
<gene>
    <name evidence="9" type="ORF">EDC28_10952</name>
</gene>
<evidence type="ECO:0000259" key="8">
    <source>
        <dbReference type="Pfam" id="PF01618"/>
    </source>
</evidence>
<comment type="similarity">
    <text evidence="6">Belongs to the exbB/tolQ family.</text>
</comment>
<dbReference type="GO" id="GO:0071978">
    <property type="term" value="P:bacterial-type flagellum-dependent swarming motility"/>
    <property type="evidence" value="ECO:0007669"/>
    <property type="project" value="InterPro"/>
</dbReference>
<evidence type="ECO:0000313" key="10">
    <source>
        <dbReference type="Proteomes" id="UP000268033"/>
    </source>
</evidence>
<name>A0A3N1PDC7_9GAMM</name>
<dbReference type="InterPro" id="IPR002898">
    <property type="entry name" value="MotA_ExbB_proton_chnl"/>
</dbReference>
<feature type="transmembrane region" description="Helical" evidence="7">
    <location>
        <begin position="178"/>
        <end position="201"/>
    </location>
</feature>
<feature type="domain" description="MotA/TolQ/ExbB proton channel" evidence="8">
    <location>
        <begin position="101"/>
        <end position="215"/>
    </location>
</feature>
<dbReference type="AlphaFoldDB" id="A0A3N1PDC7"/>
<dbReference type="GO" id="GO:0005886">
    <property type="term" value="C:plasma membrane"/>
    <property type="evidence" value="ECO:0007669"/>
    <property type="project" value="UniProtKB-SubCell"/>
</dbReference>
<evidence type="ECO:0000256" key="5">
    <source>
        <dbReference type="ARBA" id="ARBA00023136"/>
    </source>
</evidence>
<evidence type="ECO:0000256" key="7">
    <source>
        <dbReference type="SAM" id="Phobius"/>
    </source>
</evidence>
<dbReference type="STRING" id="584787.GCA_001247655_01453"/>
<evidence type="ECO:0000256" key="1">
    <source>
        <dbReference type="ARBA" id="ARBA00004651"/>
    </source>
</evidence>
<dbReference type="InterPro" id="IPR047055">
    <property type="entry name" value="MotA-like"/>
</dbReference>
<dbReference type="RefSeq" id="WP_050660330.1">
    <property type="nucleotide sequence ID" value="NZ_JBLXAC010000003.1"/>
</dbReference>
<keyword evidence="4 7" id="KW-1133">Transmembrane helix</keyword>
<sequence>MDRLALPAVVLGMGIILLALWLEGGHLASLLNGPAVLIVVGGSFMATLVQSPWGRFTRWLSLCQWLVTPPRQDIDALLDNFQHWSQQCRNQGILALESASESYPEPFVRKGLQLLVDGATPEQLREMLESDLYLQQDGDYKAADVFQMMGGYAPTMGILGAVLGLIQAMGQLTNPEALGAGIATAFVATIYGVGFANLIFLPLGGRLHALIDGRSRYQEAAIVGLMALGLGEHPAKVAMKLQSYQGG</sequence>
<keyword evidence="2" id="KW-1003">Cell membrane</keyword>
<evidence type="ECO:0000256" key="6">
    <source>
        <dbReference type="RuleBase" id="RU004057"/>
    </source>
</evidence>
<feature type="transmembrane region" description="Helical" evidence="7">
    <location>
        <begin position="28"/>
        <end position="49"/>
    </location>
</feature>
<evidence type="ECO:0000256" key="4">
    <source>
        <dbReference type="ARBA" id="ARBA00022989"/>
    </source>
</evidence>
<organism evidence="9 10">
    <name type="scientific">Gallaecimonas pentaromativorans</name>
    <dbReference type="NCBI Taxonomy" id="584787"/>
    <lineage>
        <taxon>Bacteria</taxon>
        <taxon>Pseudomonadati</taxon>
        <taxon>Pseudomonadota</taxon>
        <taxon>Gammaproteobacteria</taxon>
        <taxon>Enterobacterales</taxon>
        <taxon>Gallaecimonadaceae</taxon>
        <taxon>Gallaecimonas</taxon>
    </lineage>
</organism>
<keyword evidence="10" id="KW-1185">Reference proteome</keyword>
<comment type="subcellular location">
    <subcellularLocation>
        <location evidence="1">Cell membrane</location>
        <topology evidence="1">Multi-pass membrane protein</topology>
    </subcellularLocation>
    <subcellularLocation>
        <location evidence="6">Membrane</location>
        <topology evidence="6">Multi-pass membrane protein</topology>
    </subcellularLocation>
</comment>
<evidence type="ECO:0000256" key="2">
    <source>
        <dbReference type="ARBA" id="ARBA00022475"/>
    </source>
</evidence>
<dbReference type="Pfam" id="PF01618">
    <property type="entry name" value="MotA_ExbB"/>
    <property type="match status" value="1"/>
</dbReference>